<protein>
    <recommendedName>
        <fullName evidence="3">DUF305 domain-containing protein</fullName>
    </recommendedName>
</protein>
<organism evidence="4 5">
    <name type="scientific">Rhizobium subbaraonis</name>
    <dbReference type="NCBI Taxonomy" id="908946"/>
    <lineage>
        <taxon>Bacteria</taxon>
        <taxon>Pseudomonadati</taxon>
        <taxon>Pseudomonadota</taxon>
        <taxon>Alphaproteobacteria</taxon>
        <taxon>Hyphomicrobiales</taxon>
        <taxon>Rhizobiaceae</taxon>
        <taxon>Rhizobium/Agrobacterium group</taxon>
        <taxon>Rhizobium</taxon>
    </lineage>
</organism>
<keyword evidence="5" id="KW-1185">Reference proteome</keyword>
<keyword evidence="2" id="KW-0732">Signal</keyword>
<dbReference type="InterPro" id="IPR005183">
    <property type="entry name" value="DUF305_CopM-like"/>
</dbReference>
<name>A0A285TZ08_9HYPH</name>
<dbReference type="AlphaFoldDB" id="A0A285TZ08"/>
<dbReference type="InterPro" id="IPR012347">
    <property type="entry name" value="Ferritin-like"/>
</dbReference>
<evidence type="ECO:0000313" key="5">
    <source>
        <dbReference type="Proteomes" id="UP000219167"/>
    </source>
</evidence>
<dbReference type="PANTHER" id="PTHR36933">
    <property type="entry name" value="SLL0788 PROTEIN"/>
    <property type="match status" value="1"/>
</dbReference>
<dbReference type="Gene3D" id="1.20.1260.10">
    <property type="match status" value="1"/>
</dbReference>
<feature type="compositionally biased region" description="Polar residues" evidence="1">
    <location>
        <begin position="26"/>
        <end position="38"/>
    </location>
</feature>
<feature type="chain" id="PRO_5013352483" description="DUF305 domain-containing protein" evidence="2">
    <location>
        <begin position="23"/>
        <end position="130"/>
    </location>
</feature>
<gene>
    <name evidence="4" type="ORF">SAMN05892877_101111</name>
</gene>
<proteinExistence type="predicted"/>
<dbReference type="Proteomes" id="UP000219167">
    <property type="component" value="Unassembled WGS sequence"/>
</dbReference>
<accession>A0A285TZ08</accession>
<evidence type="ECO:0000259" key="3">
    <source>
        <dbReference type="Pfam" id="PF03713"/>
    </source>
</evidence>
<dbReference type="RefSeq" id="WP_097135396.1">
    <property type="nucleotide sequence ID" value="NZ_OBQD01000001.1"/>
</dbReference>
<dbReference type="EMBL" id="OBQD01000001">
    <property type="protein sequence ID" value="SOC34950.1"/>
    <property type="molecule type" value="Genomic_DNA"/>
</dbReference>
<dbReference type="OrthoDB" id="517560at2"/>
<dbReference type="Pfam" id="PF03713">
    <property type="entry name" value="DUF305"/>
    <property type="match status" value="1"/>
</dbReference>
<feature type="signal peptide" evidence="2">
    <location>
        <begin position="1"/>
        <end position="22"/>
    </location>
</feature>
<dbReference type="PANTHER" id="PTHR36933:SF1">
    <property type="entry name" value="SLL0788 PROTEIN"/>
    <property type="match status" value="1"/>
</dbReference>
<feature type="region of interest" description="Disordered" evidence="1">
    <location>
        <begin position="26"/>
        <end position="49"/>
    </location>
</feature>
<evidence type="ECO:0000256" key="2">
    <source>
        <dbReference type="SAM" id="SignalP"/>
    </source>
</evidence>
<evidence type="ECO:0000313" key="4">
    <source>
        <dbReference type="EMBL" id="SOC34950.1"/>
    </source>
</evidence>
<feature type="domain" description="DUF305" evidence="3">
    <location>
        <begin position="33"/>
        <end position="125"/>
    </location>
</feature>
<evidence type="ECO:0000256" key="1">
    <source>
        <dbReference type="SAM" id="MobiDB-lite"/>
    </source>
</evidence>
<reference evidence="4 5" key="1">
    <citation type="submission" date="2017-08" db="EMBL/GenBank/DDBJ databases">
        <authorList>
            <person name="de Groot N.N."/>
        </authorList>
    </citation>
    <scope>NUCLEOTIDE SEQUENCE [LARGE SCALE GENOMIC DNA]</scope>
    <source>
        <strain evidence="4 5">JC85</strain>
    </source>
</reference>
<sequence>MHIKRLARGTALALLLAMPALAQDQSNGMDHSAHQSMETGAPKGDQGPASQAFAQANARMHAGMNFAFSGNADVDFVRGMIAHHQGAIDMARVELEYGKDPAIRRLAEEVIRAQQAEIEMMKTWLEQNAK</sequence>